<feature type="transmembrane region" description="Helical" evidence="7">
    <location>
        <begin position="58"/>
        <end position="81"/>
    </location>
</feature>
<dbReference type="InterPro" id="IPR001851">
    <property type="entry name" value="ABC_transp_permease"/>
</dbReference>
<accession>A0ABV6BZD7</accession>
<dbReference type="EMBL" id="JBHLYQ010000005">
    <property type="protein sequence ID" value="MFC0080790.1"/>
    <property type="molecule type" value="Genomic_DNA"/>
</dbReference>
<reference evidence="8 9" key="1">
    <citation type="submission" date="2024-09" db="EMBL/GenBank/DDBJ databases">
        <authorList>
            <person name="Sun Q."/>
            <person name="Mori K."/>
        </authorList>
    </citation>
    <scope>NUCLEOTIDE SEQUENCE [LARGE SCALE GENOMIC DNA]</scope>
    <source>
        <strain evidence="8 9">JCM 15389</strain>
    </source>
</reference>
<feature type="transmembrane region" description="Helical" evidence="7">
    <location>
        <begin position="101"/>
        <end position="124"/>
    </location>
</feature>
<dbReference type="PANTHER" id="PTHR30482:SF17">
    <property type="entry name" value="ABC TRANSPORTER ATP-BINDING PROTEIN"/>
    <property type="match status" value="1"/>
</dbReference>
<dbReference type="RefSeq" id="WP_377787341.1">
    <property type="nucleotide sequence ID" value="NZ_JBHLYQ010000005.1"/>
</dbReference>
<evidence type="ECO:0000256" key="7">
    <source>
        <dbReference type="SAM" id="Phobius"/>
    </source>
</evidence>
<evidence type="ECO:0000256" key="1">
    <source>
        <dbReference type="ARBA" id="ARBA00004651"/>
    </source>
</evidence>
<name>A0ABV6BZD7_9ACTN</name>
<dbReference type="Pfam" id="PF02653">
    <property type="entry name" value="BPD_transp_2"/>
    <property type="match status" value="1"/>
</dbReference>
<feature type="transmembrane region" description="Helical" evidence="7">
    <location>
        <begin position="302"/>
        <end position="325"/>
    </location>
</feature>
<feature type="transmembrane region" description="Helical" evidence="7">
    <location>
        <begin position="20"/>
        <end position="46"/>
    </location>
</feature>
<evidence type="ECO:0000256" key="3">
    <source>
        <dbReference type="ARBA" id="ARBA00022692"/>
    </source>
</evidence>
<protein>
    <submittedName>
        <fullName evidence="8">Branched-chain amino acid ABC transporter permease</fullName>
    </submittedName>
</protein>
<dbReference type="InterPro" id="IPR043428">
    <property type="entry name" value="LivM-like"/>
</dbReference>
<feature type="region of interest" description="Disordered" evidence="6">
    <location>
        <begin position="340"/>
        <end position="384"/>
    </location>
</feature>
<evidence type="ECO:0000313" key="8">
    <source>
        <dbReference type="EMBL" id="MFC0080790.1"/>
    </source>
</evidence>
<comment type="subcellular location">
    <subcellularLocation>
        <location evidence="1">Cell membrane</location>
        <topology evidence="1">Multi-pass membrane protein</topology>
    </subcellularLocation>
</comment>
<keyword evidence="3 7" id="KW-0812">Transmembrane</keyword>
<gene>
    <name evidence="8" type="ORF">ACFFRE_01285</name>
</gene>
<feature type="transmembrane region" description="Helical" evidence="7">
    <location>
        <begin position="179"/>
        <end position="198"/>
    </location>
</feature>
<feature type="transmembrane region" description="Helical" evidence="7">
    <location>
        <begin position="131"/>
        <end position="149"/>
    </location>
</feature>
<keyword evidence="9" id="KW-1185">Reference proteome</keyword>
<evidence type="ECO:0000256" key="4">
    <source>
        <dbReference type="ARBA" id="ARBA00022989"/>
    </source>
</evidence>
<dbReference type="PANTHER" id="PTHR30482">
    <property type="entry name" value="HIGH-AFFINITY BRANCHED-CHAIN AMINO ACID TRANSPORT SYSTEM PERMEASE"/>
    <property type="match status" value="1"/>
</dbReference>
<keyword evidence="5 7" id="KW-0472">Membrane</keyword>
<keyword evidence="4 7" id="KW-1133">Transmembrane helix</keyword>
<evidence type="ECO:0000313" key="9">
    <source>
        <dbReference type="Proteomes" id="UP001589788"/>
    </source>
</evidence>
<organism evidence="8 9">
    <name type="scientific">Aciditerrimonas ferrireducens</name>
    <dbReference type="NCBI Taxonomy" id="667306"/>
    <lineage>
        <taxon>Bacteria</taxon>
        <taxon>Bacillati</taxon>
        <taxon>Actinomycetota</taxon>
        <taxon>Acidimicrobiia</taxon>
        <taxon>Acidimicrobiales</taxon>
        <taxon>Acidimicrobiaceae</taxon>
        <taxon>Aciditerrimonas</taxon>
    </lineage>
</organism>
<dbReference type="Proteomes" id="UP001589788">
    <property type="component" value="Unassembled WGS sequence"/>
</dbReference>
<comment type="caution">
    <text evidence="8">The sequence shown here is derived from an EMBL/GenBank/DDBJ whole genome shotgun (WGS) entry which is preliminary data.</text>
</comment>
<evidence type="ECO:0000256" key="6">
    <source>
        <dbReference type="SAM" id="MobiDB-lite"/>
    </source>
</evidence>
<proteinExistence type="predicted"/>
<evidence type="ECO:0000256" key="2">
    <source>
        <dbReference type="ARBA" id="ARBA00022475"/>
    </source>
</evidence>
<feature type="transmembrane region" description="Helical" evidence="7">
    <location>
        <begin position="264"/>
        <end position="290"/>
    </location>
</feature>
<evidence type="ECO:0000256" key="5">
    <source>
        <dbReference type="ARBA" id="ARBA00023136"/>
    </source>
</evidence>
<keyword evidence="2" id="KW-1003">Cell membrane</keyword>
<sequence>MSLGSWHESLGRFRSARGAARVWALTPAAGPLLALAALVVGSFYLFAGTYVSTILEDALVFAIAAMGLDLLGGFGGLISLGQAGFLGVGAYGVAIAEAHGFGPWPAVGIALGVVLGVALLTAVVAVRVSGISFVIITLAIGQILWGLSYEWTSLTSGDNGVPVTTNPSIGSLDLTHPEALRAATLVVFLVVMGLLLLVTRSPFGLSLRGLRANERRLQALGYRTAVQRYLGFVVSAFVAGIAGVLYAFANHLMSPTAMDFSQDGFLVIMVVVGGLATIWGPVLGAVLVVLFQQEISIYLSRWETVMGVVFIAAVIFTPDGIAGLVRRGLALLRRVGTSGPPPATTHVEHRVTGSEAAPASPARADDNATPLGSPRPSVPTPEGP</sequence>
<dbReference type="CDD" id="cd06581">
    <property type="entry name" value="TM_PBP1_LivM_like"/>
    <property type="match status" value="1"/>
</dbReference>
<feature type="transmembrane region" description="Helical" evidence="7">
    <location>
        <begin position="229"/>
        <end position="249"/>
    </location>
</feature>